<evidence type="ECO:0000259" key="4">
    <source>
        <dbReference type="PROSITE" id="PS50042"/>
    </source>
</evidence>
<evidence type="ECO:0000313" key="6">
    <source>
        <dbReference type="EMBL" id="TYP98995.1"/>
    </source>
</evidence>
<sequence length="225" mass="25333">MNKCEKCIIRQLNPLKALTRDELIRISNCKTSKTVKKGELIFEEGESLNGIFCVRKGISKLSKLSENGKDQIIKLVVKGDLIGQRSIISGERANLSATALNDMELCFIPKNEIIKELQQNVSFSMNMLQQLAGDLKEADNIIVDMAQKTVTQRIAETLLYLYDNFGFDADGYLNIILSREDYASIVGTATESAIRVLSQLKKEKLISSFGKQIKIENLEKLKRIR</sequence>
<dbReference type="Pfam" id="PF13545">
    <property type="entry name" value="HTH_Crp_2"/>
    <property type="match status" value="1"/>
</dbReference>
<dbReference type="PANTHER" id="PTHR24567:SF74">
    <property type="entry name" value="HTH-TYPE TRANSCRIPTIONAL REGULATOR ARCR"/>
    <property type="match status" value="1"/>
</dbReference>
<evidence type="ECO:0000313" key="7">
    <source>
        <dbReference type="Proteomes" id="UP000323136"/>
    </source>
</evidence>
<dbReference type="CDD" id="cd00038">
    <property type="entry name" value="CAP_ED"/>
    <property type="match status" value="1"/>
</dbReference>
<feature type="domain" description="Cyclic nucleotide-binding" evidence="4">
    <location>
        <begin position="14"/>
        <end position="134"/>
    </location>
</feature>
<dbReference type="EMBL" id="VNIA01000002">
    <property type="protein sequence ID" value="TYP98995.1"/>
    <property type="molecule type" value="Genomic_DNA"/>
</dbReference>
<dbReference type="OrthoDB" id="9127033at2"/>
<keyword evidence="1" id="KW-0805">Transcription regulation</keyword>
<dbReference type="PROSITE" id="PS51063">
    <property type="entry name" value="HTH_CRP_2"/>
    <property type="match status" value="1"/>
</dbReference>
<reference evidence="6 7" key="1">
    <citation type="submission" date="2019-07" db="EMBL/GenBank/DDBJ databases">
        <title>Genomic Encyclopedia of Type Strains, Phase IV (KMG-IV): sequencing the most valuable type-strain genomes for metagenomic binning, comparative biology and taxonomic classification.</title>
        <authorList>
            <person name="Goeker M."/>
        </authorList>
    </citation>
    <scope>NUCLEOTIDE SEQUENCE [LARGE SCALE GENOMIC DNA]</scope>
    <source>
        <strain evidence="6 7">DSM 18961</strain>
    </source>
</reference>
<evidence type="ECO:0000256" key="3">
    <source>
        <dbReference type="ARBA" id="ARBA00023163"/>
    </source>
</evidence>
<dbReference type="Proteomes" id="UP000323136">
    <property type="component" value="Unassembled WGS sequence"/>
</dbReference>
<feature type="domain" description="HTH crp-type" evidence="5">
    <location>
        <begin position="148"/>
        <end position="219"/>
    </location>
</feature>
<dbReference type="InterPro" id="IPR036390">
    <property type="entry name" value="WH_DNA-bd_sf"/>
</dbReference>
<keyword evidence="3" id="KW-0804">Transcription</keyword>
<dbReference type="InterPro" id="IPR018490">
    <property type="entry name" value="cNMP-bd_dom_sf"/>
</dbReference>
<dbReference type="InterPro" id="IPR012318">
    <property type="entry name" value="HTH_CRP"/>
</dbReference>
<dbReference type="SUPFAM" id="SSF51206">
    <property type="entry name" value="cAMP-binding domain-like"/>
    <property type="match status" value="1"/>
</dbReference>
<dbReference type="SMART" id="SM00100">
    <property type="entry name" value="cNMP"/>
    <property type="match status" value="1"/>
</dbReference>
<dbReference type="InterPro" id="IPR036388">
    <property type="entry name" value="WH-like_DNA-bd_sf"/>
</dbReference>
<dbReference type="GO" id="GO:0003700">
    <property type="term" value="F:DNA-binding transcription factor activity"/>
    <property type="evidence" value="ECO:0007669"/>
    <property type="project" value="TreeGrafter"/>
</dbReference>
<dbReference type="GO" id="GO:0005829">
    <property type="term" value="C:cytosol"/>
    <property type="evidence" value="ECO:0007669"/>
    <property type="project" value="TreeGrafter"/>
</dbReference>
<keyword evidence="2" id="KW-0238">DNA-binding</keyword>
<dbReference type="Pfam" id="PF00027">
    <property type="entry name" value="cNMP_binding"/>
    <property type="match status" value="1"/>
</dbReference>
<gene>
    <name evidence="6" type="ORF">C7447_102313</name>
</gene>
<comment type="caution">
    <text evidence="6">The sequence shown here is derived from an EMBL/GenBank/DDBJ whole genome shotgun (WGS) entry which is preliminary data.</text>
</comment>
<dbReference type="GO" id="GO:0003677">
    <property type="term" value="F:DNA binding"/>
    <property type="evidence" value="ECO:0007669"/>
    <property type="project" value="UniProtKB-KW"/>
</dbReference>
<keyword evidence="7" id="KW-1185">Reference proteome</keyword>
<dbReference type="Gene3D" id="1.10.10.10">
    <property type="entry name" value="Winged helix-like DNA-binding domain superfamily/Winged helix DNA-binding domain"/>
    <property type="match status" value="1"/>
</dbReference>
<proteinExistence type="predicted"/>
<name>A0A5S5DT93_9FLAO</name>
<evidence type="ECO:0000259" key="5">
    <source>
        <dbReference type="PROSITE" id="PS51063"/>
    </source>
</evidence>
<evidence type="ECO:0000256" key="2">
    <source>
        <dbReference type="ARBA" id="ARBA00023125"/>
    </source>
</evidence>
<dbReference type="RefSeq" id="WP_148869789.1">
    <property type="nucleotide sequence ID" value="NZ_VNIA01000002.1"/>
</dbReference>
<dbReference type="PROSITE" id="PS50042">
    <property type="entry name" value="CNMP_BINDING_3"/>
    <property type="match status" value="1"/>
</dbReference>
<dbReference type="Gene3D" id="2.60.120.10">
    <property type="entry name" value="Jelly Rolls"/>
    <property type="match status" value="1"/>
</dbReference>
<evidence type="ECO:0000256" key="1">
    <source>
        <dbReference type="ARBA" id="ARBA00023015"/>
    </source>
</evidence>
<dbReference type="AlphaFoldDB" id="A0A5S5DT93"/>
<dbReference type="InterPro" id="IPR014710">
    <property type="entry name" value="RmlC-like_jellyroll"/>
</dbReference>
<dbReference type="SUPFAM" id="SSF46785">
    <property type="entry name" value="Winged helix' DNA-binding domain"/>
    <property type="match status" value="1"/>
</dbReference>
<organism evidence="6 7">
    <name type="scientific">Tenacibaculum adriaticum</name>
    <dbReference type="NCBI Taxonomy" id="413713"/>
    <lineage>
        <taxon>Bacteria</taxon>
        <taxon>Pseudomonadati</taxon>
        <taxon>Bacteroidota</taxon>
        <taxon>Flavobacteriia</taxon>
        <taxon>Flavobacteriales</taxon>
        <taxon>Flavobacteriaceae</taxon>
        <taxon>Tenacibaculum</taxon>
    </lineage>
</organism>
<accession>A0A5S5DT93</accession>
<dbReference type="InterPro" id="IPR050397">
    <property type="entry name" value="Env_Response_Regulators"/>
</dbReference>
<protein>
    <submittedName>
        <fullName evidence="6">CRP-like cAMP-binding protein</fullName>
    </submittedName>
</protein>
<dbReference type="PANTHER" id="PTHR24567">
    <property type="entry name" value="CRP FAMILY TRANSCRIPTIONAL REGULATORY PROTEIN"/>
    <property type="match status" value="1"/>
</dbReference>
<dbReference type="InterPro" id="IPR000595">
    <property type="entry name" value="cNMP-bd_dom"/>
</dbReference>